<keyword evidence="6 7" id="KW-0472">Membrane</keyword>
<dbReference type="RefSeq" id="WP_186876845.1">
    <property type="nucleotide sequence ID" value="NZ_JACOPF010000004.1"/>
</dbReference>
<keyword evidence="10" id="KW-1185">Reference proteome</keyword>
<dbReference type="Pfam" id="PF01757">
    <property type="entry name" value="Acyl_transf_3"/>
    <property type="match status" value="1"/>
</dbReference>
<feature type="transmembrane region" description="Helical" evidence="7">
    <location>
        <begin position="154"/>
        <end position="173"/>
    </location>
</feature>
<feature type="transmembrane region" description="Helical" evidence="7">
    <location>
        <begin position="126"/>
        <end position="147"/>
    </location>
</feature>
<feature type="transmembrane region" description="Helical" evidence="7">
    <location>
        <begin position="54"/>
        <end position="73"/>
    </location>
</feature>
<protein>
    <submittedName>
        <fullName evidence="9">Acyltransferase family protein</fullName>
    </submittedName>
</protein>
<evidence type="ECO:0000256" key="1">
    <source>
        <dbReference type="ARBA" id="ARBA00004651"/>
    </source>
</evidence>
<comment type="similarity">
    <text evidence="2">Belongs to the acyltransferase 3 family.</text>
</comment>
<feature type="domain" description="Acyltransferase 3" evidence="8">
    <location>
        <begin position="12"/>
        <end position="327"/>
    </location>
</feature>
<feature type="transmembrane region" description="Helical" evidence="7">
    <location>
        <begin position="85"/>
        <end position="106"/>
    </location>
</feature>
<organism evidence="9 10">
    <name type="scientific">Mediterraneibacter hominis</name>
    <dbReference type="NCBI Taxonomy" id="2763054"/>
    <lineage>
        <taxon>Bacteria</taxon>
        <taxon>Bacillati</taxon>
        <taxon>Bacillota</taxon>
        <taxon>Clostridia</taxon>
        <taxon>Lachnospirales</taxon>
        <taxon>Lachnospiraceae</taxon>
        <taxon>Mediterraneibacter</taxon>
    </lineage>
</organism>
<evidence type="ECO:0000256" key="5">
    <source>
        <dbReference type="ARBA" id="ARBA00022989"/>
    </source>
</evidence>
<evidence type="ECO:0000259" key="8">
    <source>
        <dbReference type="Pfam" id="PF01757"/>
    </source>
</evidence>
<keyword evidence="5 7" id="KW-1133">Transmembrane helix</keyword>
<evidence type="ECO:0000256" key="7">
    <source>
        <dbReference type="SAM" id="Phobius"/>
    </source>
</evidence>
<evidence type="ECO:0000313" key="9">
    <source>
        <dbReference type="EMBL" id="MBC5690184.1"/>
    </source>
</evidence>
<dbReference type="AlphaFoldDB" id="A0A923LL05"/>
<comment type="caution">
    <text evidence="9">The sequence shown here is derived from an EMBL/GenBank/DDBJ whole genome shotgun (WGS) entry which is preliminary data.</text>
</comment>
<name>A0A923LL05_9FIRM</name>
<sequence>MKEKPKIRKRDYNLEFIRMVSFLFVIAIHVTNYFCRAYGEISAGEYYFSLVLDTVARVSVPCFFMITGALLLGREEPFEKHVRRLLRFVVALVVWSIVYYLWNTFYMKTPYDLGDILYVPTEPHLWYLYAMIPIYLVIPFLQVMCRFMGIKLEYAFLAVISVTTIFNYVSSLVHEEAYYALPLIGDKVYMYYVFIGYYIYRYRKHIRLGQRTAFLIFAANMAAVFGITAGMTVQTGEHCEKVLEYGCPFIAAGSAAFFLWAIRFKKCRFEPEGRLKSWIDRICSCSFGIYLIHILFLDNYKKYMEPGDFTAWAAIPLLIGTIAAASYVSVFLIRKCSWGRQIT</sequence>
<keyword evidence="4 7" id="KW-0812">Transmembrane</keyword>
<accession>A0A923LL05</accession>
<dbReference type="EMBL" id="JACOPF010000004">
    <property type="protein sequence ID" value="MBC5690184.1"/>
    <property type="molecule type" value="Genomic_DNA"/>
</dbReference>
<gene>
    <name evidence="9" type="ORF">H8S37_14800</name>
</gene>
<dbReference type="PANTHER" id="PTHR40074">
    <property type="entry name" value="O-ACETYLTRANSFERASE WECH"/>
    <property type="match status" value="1"/>
</dbReference>
<keyword evidence="9" id="KW-0808">Transferase</keyword>
<reference evidence="9" key="1">
    <citation type="submission" date="2020-08" db="EMBL/GenBank/DDBJ databases">
        <title>Genome public.</title>
        <authorList>
            <person name="Liu C."/>
            <person name="Sun Q."/>
        </authorList>
    </citation>
    <scope>NUCLEOTIDE SEQUENCE</scope>
    <source>
        <strain evidence="9">NSJ-55</strain>
    </source>
</reference>
<feature type="transmembrane region" description="Helical" evidence="7">
    <location>
        <begin position="278"/>
        <end position="297"/>
    </location>
</feature>
<feature type="transmembrane region" description="Helical" evidence="7">
    <location>
        <begin position="12"/>
        <end position="34"/>
    </location>
</feature>
<keyword evidence="3" id="KW-1003">Cell membrane</keyword>
<feature type="transmembrane region" description="Helical" evidence="7">
    <location>
        <begin position="212"/>
        <end position="231"/>
    </location>
</feature>
<evidence type="ECO:0000256" key="6">
    <source>
        <dbReference type="ARBA" id="ARBA00023136"/>
    </source>
</evidence>
<evidence type="ECO:0000256" key="4">
    <source>
        <dbReference type="ARBA" id="ARBA00022692"/>
    </source>
</evidence>
<dbReference type="Proteomes" id="UP000652477">
    <property type="component" value="Unassembled WGS sequence"/>
</dbReference>
<evidence type="ECO:0000256" key="3">
    <source>
        <dbReference type="ARBA" id="ARBA00022475"/>
    </source>
</evidence>
<comment type="subcellular location">
    <subcellularLocation>
        <location evidence="1">Cell membrane</location>
        <topology evidence="1">Multi-pass membrane protein</topology>
    </subcellularLocation>
</comment>
<evidence type="ECO:0000313" key="10">
    <source>
        <dbReference type="Proteomes" id="UP000652477"/>
    </source>
</evidence>
<feature type="transmembrane region" description="Helical" evidence="7">
    <location>
        <begin position="179"/>
        <end position="200"/>
    </location>
</feature>
<proteinExistence type="inferred from homology"/>
<dbReference type="GO" id="GO:0009246">
    <property type="term" value="P:enterobacterial common antigen biosynthetic process"/>
    <property type="evidence" value="ECO:0007669"/>
    <property type="project" value="TreeGrafter"/>
</dbReference>
<feature type="transmembrane region" description="Helical" evidence="7">
    <location>
        <begin position="309"/>
        <end position="333"/>
    </location>
</feature>
<dbReference type="InterPro" id="IPR002656">
    <property type="entry name" value="Acyl_transf_3_dom"/>
</dbReference>
<dbReference type="GO" id="GO:0005886">
    <property type="term" value="C:plasma membrane"/>
    <property type="evidence" value="ECO:0007669"/>
    <property type="project" value="UniProtKB-SubCell"/>
</dbReference>
<keyword evidence="9" id="KW-0012">Acyltransferase</keyword>
<evidence type="ECO:0000256" key="2">
    <source>
        <dbReference type="ARBA" id="ARBA00007400"/>
    </source>
</evidence>
<feature type="transmembrane region" description="Helical" evidence="7">
    <location>
        <begin position="243"/>
        <end position="262"/>
    </location>
</feature>
<dbReference type="PANTHER" id="PTHR40074:SF2">
    <property type="entry name" value="O-ACETYLTRANSFERASE WECH"/>
    <property type="match status" value="1"/>
</dbReference>
<dbReference type="GO" id="GO:0016413">
    <property type="term" value="F:O-acetyltransferase activity"/>
    <property type="evidence" value="ECO:0007669"/>
    <property type="project" value="TreeGrafter"/>
</dbReference>